<gene>
    <name evidence="2" type="ORF">GH885_07520</name>
</gene>
<dbReference type="Pfam" id="PF17295">
    <property type="entry name" value="DUF5348"/>
    <property type="match status" value="1"/>
</dbReference>
<name>A0A6N7QXA6_9BACI</name>
<proteinExistence type="predicted"/>
<evidence type="ECO:0000259" key="1">
    <source>
        <dbReference type="Pfam" id="PF17295"/>
    </source>
</evidence>
<protein>
    <recommendedName>
        <fullName evidence="1">DUF5348 domain-containing protein</fullName>
    </recommendedName>
</protein>
<dbReference type="Proteomes" id="UP000435187">
    <property type="component" value="Unassembled WGS sequence"/>
</dbReference>
<reference evidence="2 3" key="1">
    <citation type="submission" date="2019-10" db="EMBL/GenBank/DDBJ databases">
        <title>Gracilibacillus salitolerans sp. nov., a moderate halophile isolated from a saline soil in northwest China.</title>
        <authorList>
            <person name="Gan L."/>
        </authorList>
    </citation>
    <scope>NUCLEOTIDE SEQUENCE [LARGE SCALE GENOMIC DNA]</scope>
    <source>
        <strain evidence="2 3">TP2-8</strain>
    </source>
</reference>
<accession>A0A6N7QXA6</accession>
<dbReference type="InterPro" id="IPR035255">
    <property type="entry name" value="DUF5348"/>
</dbReference>
<dbReference type="EMBL" id="WJEE01000012">
    <property type="protein sequence ID" value="MRI66194.1"/>
    <property type="molecule type" value="Genomic_DNA"/>
</dbReference>
<dbReference type="AlphaFoldDB" id="A0A6N7QXA6"/>
<dbReference type="RefSeq" id="WP_144547126.1">
    <property type="nucleotide sequence ID" value="NZ_JBHUMW010000103.1"/>
</dbReference>
<evidence type="ECO:0000313" key="3">
    <source>
        <dbReference type="Proteomes" id="UP000435187"/>
    </source>
</evidence>
<comment type="caution">
    <text evidence="2">The sequence shown here is derived from an EMBL/GenBank/DDBJ whole genome shotgun (WGS) entry which is preliminary data.</text>
</comment>
<keyword evidence="3" id="KW-1185">Reference proteome</keyword>
<organism evidence="2 3">
    <name type="scientific">Gracilibacillus thailandensis</name>
    <dbReference type="NCBI Taxonomy" id="563735"/>
    <lineage>
        <taxon>Bacteria</taxon>
        <taxon>Bacillati</taxon>
        <taxon>Bacillota</taxon>
        <taxon>Bacilli</taxon>
        <taxon>Bacillales</taxon>
        <taxon>Bacillaceae</taxon>
        <taxon>Gracilibacillus</taxon>
    </lineage>
</organism>
<feature type="domain" description="DUF5348" evidence="1">
    <location>
        <begin position="81"/>
        <end position="145"/>
    </location>
</feature>
<sequence length="147" mass="17386">MKNITTKEAMQELDNLNHEIKRYFNKVDIELDCENISFDSNNPDDYFMRNEIRSISDKLDDIHRKLNYLSKPISDQGYIRRNSSGRYELPSGDYFTSGSACEILYTDDIDNEQYWIYTRIEHNGEDYFATALGRDISINGMMVRVRR</sequence>
<dbReference type="Gene3D" id="2.40.10.390">
    <property type="match status" value="1"/>
</dbReference>
<evidence type="ECO:0000313" key="2">
    <source>
        <dbReference type="EMBL" id="MRI66194.1"/>
    </source>
</evidence>